<comment type="caution">
    <text evidence="1">The sequence shown here is derived from an EMBL/GenBank/DDBJ whole genome shotgun (WGS) entry which is preliminary data.</text>
</comment>
<dbReference type="Proteomes" id="UP000552700">
    <property type="component" value="Unassembled WGS sequence"/>
</dbReference>
<organism evidence="1 2">
    <name type="scientific">Sphingobium subterraneum</name>
    <dbReference type="NCBI Taxonomy" id="627688"/>
    <lineage>
        <taxon>Bacteria</taxon>
        <taxon>Pseudomonadati</taxon>
        <taxon>Pseudomonadota</taxon>
        <taxon>Alphaproteobacteria</taxon>
        <taxon>Sphingomonadales</taxon>
        <taxon>Sphingomonadaceae</taxon>
        <taxon>Sphingobium</taxon>
    </lineage>
</organism>
<reference evidence="1 2" key="1">
    <citation type="submission" date="2020-08" db="EMBL/GenBank/DDBJ databases">
        <title>Genomic Encyclopedia of Type Strains, Phase IV (KMG-IV): sequencing the most valuable type-strain genomes for metagenomic binning, comparative biology and taxonomic classification.</title>
        <authorList>
            <person name="Goeker M."/>
        </authorList>
    </citation>
    <scope>NUCLEOTIDE SEQUENCE [LARGE SCALE GENOMIC DNA]</scope>
    <source>
        <strain evidence="1 2">DSM 102255</strain>
    </source>
</reference>
<evidence type="ECO:0000313" key="2">
    <source>
        <dbReference type="Proteomes" id="UP000552700"/>
    </source>
</evidence>
<dbReference type="AlphaFoldDB" id="A0A841IWL9"/>
<keyword evidence="2" id="KW-1185">Reference proteome</keyword>
<dbReference type="RefSeq" id="WP_184078844.1">
    <property type="nucleotide sequence ID" value="NZ_JACIJP010000001.1"/>
</dbReference>
<protein>
    <submittedName>
        <fullName evidence="1">Uncharacterized protein</fullName>
    </submittedName>
</protein>
<sequence length="61" mass="7318">MLIRKIETFLRESGMAPTRFGRDAVRDPRLVFDLRNGREPSARMTKRVEHFMNIWREEAAR</sequence>
<gene>
    <name evidence="1" type="ORF">FHS92_001036</name>
</gene>
<proteinExistence type="predicted"/>
<evidence type="ECO:0000313" key="1">
    <source>
        <dbReference type="EMBL" id="MBB6123329.1"/>
    </source>
</evidence>
<dbReference type="EMBL" id="JACIJP010000001">
    <property type="protein sequence ID" value="MBB6123329.1"/>
    <property type="molecule type" value="Genomic_DNA"/>
</dbReference>
<name>A0A841IWL9_9SPHN</name>
<accession>A0A841IWL9</accession>